<evidence type="ECO:0000313" key="2">
    <source>
        <dbReference type="EMBL" id="KAF4981672.1"/>
    </source>
</evidence>
<accession>A0A8H4UQF5</accession>
<dbReference type="AlphaFoldDB" id="A0A8H4UQF5"/>
<protein>
    <recommendedName>
        <fullName evidence="1">AB hydrolase-1 domain-containing protein</fullName>
    </recommendedName>
</protein>
<reference evidence="2" key="2">
    <citation type="submission" date="2020-05" db="EMBL/GenBank/DDBJ databases">
        <authorList>
            <person name="Kim H.-S."/>
            <person name="Proctor R.H."/>
            <person name="Brown D.W."/>
        </authorList>
    </citation>
    <scope>NUCLEOTIDE SEQUENCE</scope>
    <source>
        <strain evidence="2">NRRL 22465</strain>
    </source>
</reference>
<reference evidence="2" key="1">
    <citation type="journal article" date="2020" name="BMC Genomics">
        <title>Correction to: Identification and distribution of gene clusters required for synthesis of sphingolipid metabolism inhibitors in diverse species of the filamentous fungus Fusarium.</title>
        <authorList>
            <person name="Kim H.S."/>
            <person name="Lohmar J.M."/>
            <person name="Busman M."/>
            <person name="Brown D.W."/>
            <person name="Naumann T.A."/>
            <person name="Divon H.H."/>
            <person name="Lysoe E."/>
            <person name="Uhlig S."/>
            <person name="Proctor R.H."/>
        </authorList>
    </citation>
    <scope>NUCLEOTIDE SEQUENCE</scope>
    <source>
        <strain evidence="2">NRRL 22465</strain>
    </source>
</reference>
<evidence type="ECO:0000313" key="3">
    <source>
        <dbReference type="Proteomes" id="UP000635477"/>
    </source>
</evidence>
<proteinExistence type="predicted"/>
<dbReference type="InterPro" id="IPR029058">
    <property type="entry name" value="AB_hydrolase_fold"/>
</dbReference>
<gene>
    <name evidence="2" type="ORF">FZEAL_2559</name>
</gene>
<comment type="caution">
    <text evidence="2">The sequence shown here is derived from an EMBL/GenBank/DDBJ whole genome shotgun (WGS) entry which is preliminary data.</text>
</comment>
<sequence>MSNLKTLGKFGYTDTGSVADSSDYTTVFLIHGFGFHGANFHKMLPFVSSSNARLVLINRRDFPGSEPYSTSEVGQLKEMLGAPSLVQFDNFMRERAKEIYEFVCAFVKQESIPVANGHRGGVVLTSWSFGAVWLMAFMSNVGSFPVEDVDLTKYMRRAILYDPPYICFGYPPPEDPYSAFSDESIEPQDRPEAFFKWVSGYYTHDFATGTLERRSPSTDVSSTVARMTPEEMQACVHADAAGAEGTDSKHFALGLATDLHSHLRRRVFFHDNGKDQQDHWDKLPIQYLWCDRSVWETPWGAGKLREELDSSEQAGKKHRDVQIVRFEGANHFPHWDEPARFLEYILREE</sequence>
<dbReference type="Proteomes" id="UP000635477">
    <property type="component" value="Unassembled WGS sequence"/>
</dbReference>
<dbReference type="InterPro" id="IPR000073">
    <property type="entry name" value="AB_hydrolase_1"/>
</dbReference>
<dbReference type="Pfam" id="PF12697">
    <property type="entry name" value="Abhydrolase_6"/>
    <property type="match status" value="1"/>
</dbReference>
<organism evidence="2 3">
    <name type="scientific">Fusarium zealandicum</name>
    <dbReference type="NCBI Taxonomy" id="1053134"/>
    <lineage>
        <taxon>Eukaryota</taxon>
        <taxon>Fungi</taxon>
        <taxon>Dikarya</taxon>
        <taxon>Ascomycota</taxon>
        <taxon>Pezizomycotina</taxon>
        <taxon>Sordariomycetes</taxon>
        <taxon>Hypocreomycetidae</taxon>
        <taxon>Hypocreales</taxon>
        <taxon>Nectriaceae</taxon>
        <taxon>Fusarium</taxon>
        <taxon>Fusarium staphyleae species complex</taxon>
    </lineage>
</organism>
<evidence type="ECO:0000259" key="1">
    <source>
        <dbReference type="Pfam" id="PF12697"/>
    </source>
</evidence>
<feature type="domain" description="AB hydrolase-1" evidence="1">
    <location>
        <begin position="27"/>
        <end position="342"/>
    </location>
</feature>
<dbReference type="Gene3D" id="3.40.50.1820">
    <property type="entry name" value="alpha/beta hydrolase"/>
    <property type="match status" value="1"/>
</dbReference>
<dbReference type="EMBL" id="JABEYC010000154">
    <property type="protein sequence ID" value="KAF4981672.1"/>
    <property type="molecule type" value="Genomic_DNA"/>
</dbReference>
<keyword evidence="3" id="KW-1185">Reference proteome</keyword>
<dbReference type="SUPFAM" id="SSF53474">
    <property type="entry name" value="alpha/beta-Hydrolases"/>
    <property type="match status" value="1"/>
</dbReference>
<name>A0A8H4UQF5_9HYPO</name>
<dbReference type="OrthoDB" id="5151569at2759"/>